<proteinExistence type="predicted"/>
<comment type="caution">
    <text evidence="1">The sequence shown here is derived from an EMBL/GenBank/DDBJ whole genome shotgun (WGS) entry which is preliminary data.</text>
</comment>
<keyword evidence="2" id="KW-1185">Reference proteome</keyword>
<dbReference type="EMBL" id="QRBI01000104">
    <property type="protein sequence ID" value="RMC15811.1"/>
    <property type="molecule type" value="Genomic_DNA"/>
</dbReference>
<dbReference type="STRING" id="333673.A0A3M0KT08"/>
<dbReference type="AlphaFoldDB" id="A0A3M0KT08"/>
<name>A0A3M0KT08_HIRRU</name>
<gene>
    <name evidence="1" type="ORF">DUI87_08015</name>
</gene>
<evidence type="ECO:0000313" key="2">
    <source>
        <dbReference type="Proteomes" id="UP000269221"/>
    </source>
</evidence>
<reference evidence="1 2" key="1">
    <citation type="submission" date="2018-07" db="EMBL/GenBank/DDBJ databases">
        <title>A high quality draft genome assembly of the barn swallow (H. rustica rustica).</title>
        <authorList>
            <person name="Formenti G."/>
            <person name="Chiara M."/>
            <person name="Poveda L."/>
            <person name="Francoijs K.-J."/>
            <person name="Bonisoli-Alquati A."/>
            <person name="Canova L."/>
            <person name="Gianfranceschi L."/>
            <person name="Horner D.S."/>
            <person name="Saino N."/>
        </authorList>
    </citation>
    <scope>NUCLEOTIDE SEQUENCE [LARGE SCALE GENOMIC DNA]</scope>
    <source>
        <strain evidence="1">Chelidonia</strain>
        <tissue evidence="1">Blood</tissue>
    </source>
</reference>
<dbReference type="PANTHER" id="PTHR33332">
    <property type="entry name" value="REVERSE TRANSCRIPTASE DOMAIN-CONTAINING PROTEIN"/>
    <property type="match status" value="1"/>
</dbReference>
<sequence length="139" mass="16053">MYIIPCDLMRCILVLRDLVDVVAKPPSMIFQKSWQFGKVPVDWKKKNIVLIFERSRKNYQLVCLTSVPGKIVEQILLEGVLRSRENTDTIQDNQLNFTRGKACLTNSVDFYNRVTTSVDKGRVTGVIYLDFCKDFDMVP</sequence>
<protein>
    <recommendedName>
        <fullName evidence="3">Reverse transcriptase domain-containing protein</fullName>
    </recommendedName>
</protein>
<accession>A0A3M0KT08</accession>
<evidence type="ECO:0008006" key="3">
    <source>
        <dbReference type="Google" id="ProtNLM"/>
    </source>
</evidence>
<dbReference type="Proteomes" id="UP000269221">
    <property type="component" value="Unassembled WGS sequence"/>
</dbReference>
<dbReference type="OrthoDB" id="416454at2759"/>
<evidence type="ECO:0000313" key="1">
    <source>
        <dbReference type="EMBL" id="RMC15811.1"/>
    </source>
</evidence>
<organism evidence="1 2">
    <name type="scientific">Hirundo rustica rustica</name>
    <dbReference type="NCBI Taxonomy" id="333673"/>
    <lineage>
        <taxon>Eukaryota</taxon>
        <taxon>Metazoa</taxon>
        <taxon>Chordata</taxon>
        <taxon>Craniata</taxon>
        <taxon>Vertebrata</taxon>
        <taxon>Euteleostomi</taxon>
        <taxon>Archelosauria</taxon>
        <taxon>Archosauria</taxon>
        <taxon>Dinosauria</taxon>
        <taxon>Saurischia</taxon>
        <taxon>Theropoda</taxon>
        <taxon>Coelurosauria</taxon>
        <taxon>Aves</taxon>
        <taxon>Neognathae</taxon>
        <taxon>Neoaves</taxon>
        <taxon>Telluraves</taxon>
        <taxon>Australaves</taxon>
        <taxon>Passeriformes</taxon>
        <taxon>Sylvioidea</taxon>
        <taxon>Hirundinidae</taxon>
        <taxon>Hirundo</taxon>
    </lineage>
</organism>